<organism evidence="8 9">
    <name type="scientific">Rhizobium leguminosarum bv. trifolii</name>
    <dbReference type="NCBI Taxonomy" id="386"/>
    <lineage>
        <taxon>Bacteria</taxon>
        <taxon>Pseudomonadati</taxon>
        <taxon>Pseudomonadota</taxon>
        <taxon>Alphaproteobacteria</taxon>
        <taxon>Hyphomicrobiales</taxon>
        <taxon>Rhizobiaceae</taxon>
        <taxon>Rhizobium/Agrobacterium group</taxon>
        <taxon>Rhizobium</taxon>
    </lineage>
</organism>
<reference evidence="8 9" key="1">
    <citation type="submission" date="2017-03" db="EMBL/GenBank/DDBJ databases">
        <title>Genome analysis of Rhizobial strains effectives or ineffectives for nitrogen fixation isolated from bean seeds.</title>
        <authorList>
            <person name="Peralta H."/>
            <person name="Aguilar-Vera A."/>
            <person name="Mora Y."/>
            <person name="Vargas-Lagunas C."/>
            <person name="Girard L."/>
            <person name="Mora J."/>
        </authorList>
    </citation>
    <scope>NUCLEOTIDE SEQUENCE [LARGE SCALE GENOMIC DNA]</scope>
    <source>
        <strain evidence="8 9">CCGM5</strain>
    </source>
</reference>
<feature type="domain" description="Polysaccharide export protein N-terminal" evidence="5">
    <location>
        <begin position="47"/>
        <end position="120"/>
    </location>
</feature>
<evidence type="ECO:0000256" key="1">
    <source>
        <dbReference type="ARBA" id="ARBA00022729"/>
    </source>
</evidence>
<keyword evidence="2" id="KW-0175">Coiled coil</keyword>
<evidence type="ECO:0000259" key="6">
    <source>
        <dbReference type="Pfam" id="PF10531"/>
    </source>
</evidence>
<dbReference type="EMBL" id="NAOO01000034">
    <property type="protein sequence ID" value="RFB86238.1"/>
    <property type="molecule type" value="Genomic_DNA"/>
</dbReference>
<feature type="domain" description="AprE-like long alpha-helical hairpin" evidence="7">
    <location>
        <begin position="174"/>
        <end position="352"/>
    </location>
</feature>
<evidence type="ECO:0000256" key="2">
    <source>
        <dbReference type="SAM" id="Coils"/>
    </source>
</evidence>
<comment type="caution">
    <text evidence="8">The sequence shown here is derived from an EMBL/GenBank/DDBJ whole genome shotgun (WGS) entry which is preliminary data.</text>
</comment>
<dbReference type="Proteomes" id="UP000256748">
    <property type="component" value="Unassembled WGS sequence"/>
</dbReference>
<sequence>MYMNSSHRAPHVFFCATFVIGALAFLAGAVSPALADGAPLTPQTKIRLTIVQWIQSKGQYERWDALGGEYTVSDDGAVFLPFLGSLSVSNLDNTGLTNEIAKRLQEKIGLVQAPAVTIEILEYPPIYVVGDVTKPGEYKFRPGLTVLQSLALSGGPLRAKSSQSTQYIKLIGELRENDHSILRSTAKLSRLQAEMDGAKEITFDQTNGVDQQFSAGIYNEERVIFQARANAMERQSKAFIELRELLTTEISTLEEKLTGADDNIKSVEDQLTSVKSLVEKGLTVSSRQLDLQRLLTTYRADKLDLVTAIMRGRQAISETTRNLEGLSDTRRSEVATEAQSERANLDVLKMKREMTQKLLIEDFASNGGGIKSTEEELPLTFSVSRRNEGQINQFQASETTTLAPGDVVRVVQPHALDNSSETASDESSEETQTLADRAGQ</sequence>
<proteinExistence type="predicted"/>
<name>A0A3E1B5R0_RHILT</name>
<evidence type="ECO:0000259" key="7">
    <source>
        <dbReference type="Pfam" id="PF25994"/>
    </source>
</evidence>
<accession>A0A3E1B5R0</accession>
<dbReference type="Pfam" id="PF02563">
    <property type="entry name" value="Poly_export"/>
    <property type="match status" value="1"/>
</dbReference>
<feature type="region of interest" description="Disordered" evidence="3">
    <location>
        <begin position="413"/>
        <end position="440"/>
    </location>
</feature>
<evidence type="ECO:0000259" key="5">
    <source>
        <dbReference type="Pfam" id="PF02563"/>
    </source>
</evidence>
<dbReference type="AlphaFoldDB" id="A0A3E1B5R0"/>
<evidence type="ECO:0000313" key="9">
    <source>
        <dbReference type="Proteomes" id="UP000256748"/>
    </source>
</evidence>
<dbReference type="PANTHER" id="PTHR33619">
    <property type="entry name" value="POLYSACCHARIDE EXPORT PROTEIN GFCE-RELATED"/>
    <property type="match status" value="1"/>
</dbReference>
<dbReference type="Gene3D" id="3.30.1950.10">
    <property type="entry name" value="wza like domain"/>
    <property type="match status" value="1"/>
</dbReference>
<dbReference type="InterPro" id="IPR049712">
    <property type="entry name" value="Poly_export"/>
</dbReference>
<dbReference type="Pfam" id="PF10531">
    <property type="entry name" value="SLBB"/>
    <property type="match status" value="1"/>
</dbReference>
<dbReference type="RefSeq" id="WP_116275446.1">
    <property type="nucleotide sequence ID" value="NZ_KZ859527.1"/>
</dbReference>
<feature type="signal peptide" evidence="4">
    <location>
        <begin position="1"/>
        <end position="35"/>
    </location>
</feature>
<gene>
    <name evidence="8" type="ORF">B5K10_25815</name>
</gene>
<keyword evidence="1 4" id="KW-0732">Signal</keyword>
<feature type="domain" description="Soluble ligand binding" evidence="6">
    <location>
        <begin position="126"/>
        <end position="161"/>
    </location>
</feature>
<protein>
    <submittedName>
        <fullName evidence="8">Exopolysaccharide biosynthesis protein</fullName>
    </submittedName>
</protein>
<dbReference type="Pfam" id="PF25994">
    <property type="entry name" value="HH_AprE"/>
    <property type="match status" value="1"/>
</dbReference>
<dbReference type="GO" id="GO:0015159">
    <property type="term" value="F:polysaccharide transmembrane transporter activity"/>
    <property type="evidence" value="ECO:0007669"/>
    <property type="project" value="InterPro"/>
</dbReference>
<dbReference type="InterPro" id="IPR058781">
    <property type="entry name" value="HH_AprE-like"/>
</dbReference>
<feature type="chain" id="PRO_5017733460" evidence="4">
    <location>
        <begin position="36"/>
        <end position="440"/>
    </location>
</feature>
<evidence type="ECO:0000313" key="8">
    <source>
        <dbReference type="EMBL" id="RFB86238.1"/>
    </source>
</evidence>
<dbReference type="PANTHER" id="PTHR33619:SF3">
    <property type="entry name" value="POLYSACCHARIDE EXPORT PROTEIN GFCE-RELATED"/>
    <property type="match status" value="1"/>
</dbReference>
<dbReference type="InterPro" id="IPR019554">
    <property type="entry name" value="Soluble_ligand-bd"/>
</dbReference>
<evidence type="ECO:0000256" key="3">
    <source>
        <dbReference type="SAM" id="MobiDB-lite"/>
    </source>
</evidence>
<dbReference type="InterPro" id="IPR003715">
    <property type="entry name" value="Poly_export_N"/>
</dbReference>
<feature type="coiled-coil region" evidence="2">
    <location>
        <begin position="243"/>
        <end position="270"/>
    </location>
</feature>
<evidence type="ECO:0000256" key="4">
    <source>
        <dbReference type="SAM" id="SignalP"/>
    </source>
</evidence>